<sequence length="103" mass="11393">MHFTKLIIAILLPLLAAADEHHGCRCNTGDEICLSRACNGYDEAGVFFKKPRGHEDTVFSQVKEGYCYAVYNNGQGFYTFHGLGGREWRAQCEEHCGGGSTCL</sequence>
<evidence type="ECO:0000313" key="3">
    <source>
        <dbReference type="Proteomes" id="UP001327957"/>
    </source>
</evidence>
<dbReference type="AlphaFoldDB" id="A0AAV9TFG7"/>
<evidence type="ECO:0000313" key="2">
    <source>
        <dbReference type="EMBL" id="KAK6220097.1"/>
    </source>
</evidence>
<organism evidence="2 3">
    <name type="scientific">Colletotrichum tabaci</name>
    <dbReference type="NCBI Taxonomy" id="1209068"/>
    <lineage>
        <taxon>Eukaryota</taxon>
        <taxon>Fungi</taxon>
        <taxon>Dikarya</taxon>
        <taxon>Ascomycota</taxon>
        <taxon>Pezizomycotina</taxon>
        <taxon>Sordariomycetes</taxon>
        <taxon>Hypocreomycetidae</taxon>
        <taxon>Glomerellales</taxon>
        <taxon>Glomerellaceae</taxon>
        <taxon>Colletotrichum</taxon>
        <taxon>Colletotrichum destructivum species complex</taxon>
    </lineage>
</organism>
<protein>
    <submittedName>
        <fullName evidence="2">Uncharacterized protein</fullName>
    </submittedName>
</protein>
<evidence type="ECO:0000256" key="1">
    <source>
        <dbReference type="SAM" id="SignalP"/>
    </source>
</evidence>
<keyword evidence="3" id="KW-1185">Reference proteome</keyword>
<gene>
    <name evidence="2" type="ORF">QIS74_05599</name>
</gene>
<proteinExistence type="predicted"/>
<reference evidence="2 3" key="1">
    <citation type="submission" date="2023-04" db="EMBL/GenBank/DDBJ databases">
        <title>Colletotrichum tabacum stain YC1 causing leaf anthracnose on Nicotiana tabacum(L.) cv.</title>
        <authorList>
            <person name="Ji Z."/>
            <person name="Wang M."/>
            <person name="Zhang J."/>
            <person name="Wang N."/>
            <person name="Zhou Z."/>
        </authorList>
    </citation>
    <scope>NUCLEOTIDE SEQUENCE [LARGE SCALE GENOMIC DNA]</scope>
    <source>
        <strain evidence="2 3">YC1</strain>
    </source>
</reference>
<accession>A0AAV9TFG7</accession>
<feature type="chain" id="PRO_5043552835" evidence="1">
    <location>
        <begin position="19"/>
        <end position="103"/>
    </location>
</feature>
<name>A0AAV9TFG7_9PEZI</name>
<comment type="caution">
    <text evidence="2">The sequence shown here is derived from an EMBL/GenBank/DDBJ whole genome shotgun (WGS) entry which is preliminary data.</text>
</comment>
<dbReference type="Proteomes" id="UP001327957">
    <property type="component" value="Unassembled WGS sequence"/>
</dbReference>
<dbReference type="EMBL" id="JASAOK010000030">
    <property type="protein sequence ID" value="KAK6220097.1"/>
    <property type="molecule type" value="Genomic_DNA"/>
</dbReference>
<feature type="signal peptide" evidence="1">
    <location>
        <begin position="1"/>
        <end position="18"/>
    </location>
</feature>
<keyword evidence="1" id="KW-0732">Signal</keyword>